<feature type="transmembrane region" description="Helical" evidence="1">
    <location>
        <begin position="187"/>
        <end position="208"/>
    </location>
</feature>
<feature type="transmembrane region" description="Helical" evidence="1">
    <location>
        <begin position="91"/>
        <end position="111"/>
    </location>
</feature>
<dbReference type="Pfam" id="PF01569">
    <property type="entry name" value="PAP2"/>
    <property type="match status" value="1"/>
</dbReference>
<reference evidence="4" key="1">
    <citation type="journal article" date="2019" name="Int. J. Syst. Evol. Microbiol.">
        <title>The Global Catalogue of Microorganisms (GCM) 10K type strain sequencing project: providing services to taxonomists for standard genome sequencing and annotation.</title>
        <authorList>
            <consortium name="The Broad Institute Genomics Platform"/>
            <consortium name="The Broad Institute Genome Sequencing Center for Infectious Disease"/>
            <person name="Wu L."/>
            <person name="Ma J."/>
        </authorList>
    </citation>
    <scope>NUCLEOTIDE SEQUENCE [LARGE SCALE GENOMIC DNA]</scope>
    <source>
        <strain evidence="4">CGMCC 4.7177</strain>
    </source>
</reference>
<evidence type="ECO:0000256" key="1">
    <source>
        <dbReference type="SAM" id="Phobius"/>
    </source>
</evidence>
<organism evidence="3 4">
    <name type="scientific">Sporosarcina siberiensis</name>
    <dbReference type="NCBI Taxonomy" id="1365606"/>
    <lineage>
        <taxon>Bacteria</taxon>
        <taxon>Bacillati</taxon>
        <taxon>Bacillota</taxon>
        <taxon>Bacilli</taxon>
        <taxon>Bacillales</taxon>
        <taxon>Caryophanaceae</taxon>
        <taxon>Sporosarcina</taxon>
    </lineage>
</organism>
<dbReference type="CDD" id="cd03392">
    <property type="entry name" value="PAP2_like_2"/>
    <property type="match status" value="1"/>
</dbReference>
<evidence type="ECO:0000259" key="2">
    <source>
        <dbReference type="SMART" id="SM00014"/>
    </source>
</evidence>
<feature type="transmembrane region" description="Helical" evidence="1">
    <location>
        <begin position="60"/>
        <end position="82"/>
    </location>
</feature>
<dbReference type="Gene3D" id="1.20.144.10">
    <property type="entry name" value="Phosphatidic acid phosphatase type 2/haloperoxidase"/>
    <property type="match status" value="2"/>
</dbReference>
<dbReference type="PANTHER" id="PTHR14969:SF13">
    <property type="entry name" value="AT30094P"/>
    <property type="match status" value="1"/>
</dbReference>
<name>A0ABW4SL08_9BACL</name>
<feature type="transmembrane region" description="Helical" evidence="1">
    <location>
        <begin position="161"/>
        <end position="181"/>
    </location>
</feature>
<keyword evidence="1" id="KW-0812">Transmembrane</keyword>
<dbReference type="InterPro" id="IPR000326">
    <property type="entry name" value="PAP2/HPO"/>
</dbReference>
<protein>
    <submittedName>
        <fullName evidence="3">Phosphatase PAP2 family protein</fullName>
    </submittedName>
</protein>
<dbReference type="PANTHER" id="PTHR14969">
    <property type="entry name" value="SPHINGOSINE-1-PHOSPHATE PHOSPHOHYDROLASE"/>
    <property type="match status" value="1"/>
</dbReference>
<dbReference type="InterPro" id="IPR036938">
    <property type="entry name" value="PAP2/HPO_sf"/>
</dbReference>
<comment type="caution">
    <text evidence="3">The sequence shown here is derived from an EMBL/GenBank/DDBJ whole genome shotgun (WGS) entry which is preliminary data.</text>
</comment>
<gene>
    <name evidence="3" type="ORF">ACFSFY_16665</name>
</gene>
<keyword evidence="1" id="KW-0472">Membrane</keyword>
<dbReference type="RefSeq" id="WP_381540030.1">
    <property type="nucleotide sequence ID" value="NZ_JBHUGI010000037.1"/>
</dbReference>
<evidence type="ECO:0000313" key="4">
    <source>
        <dbReference type="Proteomes" id="UP001597218"/>
    </source>
</evidence>
<sequence length="223" mass="25219">MRELFLRLLLALILCICFGVLFGYIASAISSESIVDFDRTVIDFVQGMETTWLTTALKGFTWIGSVYFVAPIGLLIVGYLYFKLHYRHQAVLFATVMIGTVVVNFLLKIYFKRERPEIHKIMEANGFSFPSGHTMMAFSLYAIIAYIAWRNVRTTLSRVLLFLFAVTMIIVIGMSRIYLGVHFPSDVIGGLAASALWLTIAISVYAFYQDHQKKKLSSLNSTP</sequence>
<proteinExistence type="predicted"/>
<feature type="domain" description="Phosphatidic acid phosphatase type 2/haloperoxidase" evidence="2">
    <location>
        <begin position="88"/>
        <end position="202"/>
    </location>
</feature>
<accession>A0ABW4SL08</accession>
<keyword evidence="4" id="KW-1185">Reference proteome</keyword>
<dbReference type="Proteomes" id="UP001597218">
    <property type="component" value="Unassembled WGS sequence"/>
</dbReference>
<dbReference type="SMART" id="SM00014">
    <property type="entry name" value="acidPPc"/>
    <property type="match status" value="1"/>
</dbReference>
<evidence type="ECO:0000313" key="3">
    <source>
        <dbReference type="EMBL" id="MFD1929674.1"/>
    </source>
</evidence>
<feature type="transmembrane region" description="Helical" evidence="1">
    <location>
        <begin position="131"/>
        <end position="149"/>
    </location>
</feature>
<keyword evidence="1" id="KW-1133">Transmembrane helix</keyword>
<dbReference type="EMBL" id="JBHUGI010000037">
    <property type="protein sequence ID" value="MFD1929674.1"/>
    <property type="molecule type" value="Genomic_DNA"/>
</dbReference>
<dbReference type="SUPFAM" id="SSF48317">
    <property type="entry name" value="Acid phosphatase/Vanadium-dependent haloperoxidase"/>
    <property type="match status" value="1"/>
</dbReference>